<organism evidence="1 2">
    <name type="scientific">Solanum commersonii</name>
    <name type="common">Commerson's wild potato</name>
    <name type="synonym">Commerson's nightshade</name>
    <dbReference type="NCBI Taxonomy" id="4109"/>
    <lineage>
        <taxon>Eukaryota</taxon>
        <taxon>Viridiplantae</taxon>
        <taxon>Streptophyta</taxon>
        <taxon>Embryophyta</taxon>
        <taxon>Tracheophyta</taxon>
        <taxon>Spermatophyta</taxon>
        <taxon>Magnoliopsida</taxon>
        <taxon>eudicotyledons</taxon>
        <taxon>Gunneridae</taxon>
        <taxon>Pentapetalae</taxon>
        <taxon>asterids</taxon>
        <taxon>lamiids</taxon>
        <taxon>Solanales</taxon>
        <taxon>Solanaceae</taxon>
        <taxon>Solanoideae</taxon>
        <taxon>Solaneae</taxon>
        <taxon>Solanum</taxon>
    </lineage>
</organism>
<reference evidence="1 2" key="1">
    <citation type="submission" date="2020-09" db="EMBL/GenBank/DDBJ databases">
        <title>De no assembly of potato wild relative species, Solanum commersonii.</title>
        <authorList>
            <person name="Cho K."/>
        </authorList>
    </citation>
    <scope>NUCLEOTIDE SEQUENCE [LARGE SCALE GENOMIC DNA]</scope>
    <source>
        <strain evidence="1">LZ3.2</strain>
        <tissue evidence="1">Leaf</tissue>
    </source>
</reference>
<evidence type="ECO:0000313" key="1">
    <source>
        <dbReference type="EMBL" id="KAG5619735.1"/>
    </source>
</evidence>
<keyword evidence="2" id="KW-1185">Reference proteome</keyword>
<comment type="caution">
    <text evidence="1">The sequence shown here is derived from an EMBL/GenBank/DDBJ whole genome shotgun (WGS) entry which is preliminary data.</text>
</comment>
<dbReference type="AlphaFoldDB" id="A0A9J6A6R5"/>
<protein>
    <submittedName>
        <fullName evidence="1">Uncharacterized protein</fullName>
    </submittedName>
</protein>
<gene>
    <name evidence="1" type="ORF">H5410_004953</name>
</gene>
<name>A0A9J6A6R5_SOLCO</name>
<evidence type="ECO:0000313" key="2">
    <source>
        <dbReference type="Proteomes" id="UP000824120"/>
    </source>
</evidence>
<dbReference type="EMBL" id="JACXVP010000002">
    <property type="protein sequence ID" value="KAG5619735.1"/>
    <property type="molecule type" value="Genomic_DNA"/>
</dbReference>
<sequence>MNASSQRVRRTITLMEFSTETFIDLACKFKCATDEQRRRVKQGRVLADFKDVFVKIRKVHVVHFAMKKATRDLEAPTPSYEVSTTTA</sequence>
<accession>A0A9J6A6R5</accession>
<proteinExistence type="predicted"/>
<dbReference type="Proteomes" id="UP000824120">
    <property type="component" value="Chromosome 2"/>
</dbReference>